<keyword evidence="2 5" id="KW-0812">Transmembrane</keyword>
<proteinExistence type="predicted"/>
<dbReference type="GO" id="GO:0016020">
    <property type="term" value="C:membrane"/>
    <property type="evidence" value="ECO:0007669"/>
    <property type="project" value="UniProtKB-SubCell"/>
</dbReference>
<dbReference type="InterPro" id="IPR008521">
    <property type="entry name" value="Mg_trans_NIPA"/>
</dbReference>
<gene>
    <name evidence="6" type="ORF">AB1Y20_016611</name>
</gene>
<dbReference type="Proteomes" id="UP001515480">
    <property type="component" value="Unassembled WGS sequence"/>
</dbReference>
<reference evidence="6 7" key="1">
    <citation type="journal article" date="2024" name="Science">
        <title>Giant polyketide synthase enzymes in the biosynthesis of giant marine polyether toxins.</title>
        <authorList>
            <person name="Fallon T.R."/>
            <person name="Shende V.V."/>
            <person name="Wierzbicki I.H."/>
            <person name="Pendleton A.L."/>
            <person name="Watervoot N.F."/>
            <person name="Auber R.P."/>
            <person name="Gonzalez D.J."/>
            <person name="Wisecaver J.H."/>
            <person name="Moore B.S."/>
        </authorList>
    </citation>
    <scope>NUCLEOTIDE SEQUENCE [LARGE SCALE GENOMIC DNA]</scope>
    <source>
        <strain evidence="6 7">12B1</strain>
    </source>
</reference>
<name>A0AB34ICZ6_PRYPA</name>
<dbReference type="EMBL" id="JBGBPQ010000031">
    <property type="protein sequence ID" value="KAL1495749.1"/>
    <property type="molecule type" value="Genomic_DNA"/>
</dbReference>
<feature type="transmembrane region" description="Helical" evidence="5">
    <location>
        <begin position="224"/>
        <end position="243"/>
    </location>
</feature>
<dbReference type="PANTHER" id="PTHR12570">
    <property type="match status" value="1"/>
</dbReference>
<feature type="transmembrane region" description="Helical" evidence="5">
    <location>
        <begin position="53"/>
        <end position="73"/>
    </location>
</feature>
<evidence type="ECO:0000256" key="2">
    <source>
        <dbReference type="ARBA" id="ARBA00022692"/>
    </source>
</evidence>
<feature type="transmembrane region" description="Helical" evidence="5">
    <location>
        <begin position="252"/>
        <end position="274"/>
    </location>
</feature>
<keyword evidence="3 5" id="KW-1133">Transmembrane helix</keyword>
<evidence type="ECO:0000256" key="5">
    <source>
        <dbReference type="SAM" id="Phobius"/>
    </source>
</evidence>
<keyword evidence="7" id="KW-1185">Reference proteome</keyword>
<feature type="transmembrane region" description="Helical" evidence="5">
    <location>
        <begin position="286"/>
        <end position="303"/>
    </location>
</feature>
<protein>
    <recommendedName>
        <fullName evidence="8">Magnesium transporter</fullName>
    </recommendedName>
</protein>
<dbReference type="GO" id="GO:0015095">
    <property type="term" value="F:magnesium ion transmembrane transporter activity"/>
    <property type="evidence" value="ECO:0007669"/>
    <property type="project" value="InterPro"/>
</dbReference>
<feature type="transmembrane region" description="Helical" evidence="5">
    <location>
        <begin position="79"/>
        <end position="97"/>
    </location>
</feature>
<comment type="subcellular location">
    <subcellularLocation>
        <location evidence="1">Membrane</location>
        <topology evidence="1">Multi-pass membrane protein</topology>
    </subcellularLocation>
</comment>
<feature type="transmembrane region" description="Helical" evidence="5">
    <location>
        <begin position="109"/>
        <end position="127"/>
    </location>
</feature>
<evidence type="ECO:0000256" key="4">
    <source>
        <dbReference type="ARBA" id="ARBA00023136"/>
    </source>
</evidence>
<dbReference type="InterPro" id="IPR037185">
    <property type="entry name" value="EmrE-like"/>
</dbReference>
<evidence type="ECO:0000313" key="6">
    <source>
        <dbReference type="EMBL" id="KAL1495749.1"/>
    </source>
</evidence>
<evidence type="ECO:0000256" key="3">
    <source>
        <dbReference type="ARBA" id="ARBA00022989"/>
    </source>
</evidence>
<accession>A0AB34ICZ6</accession>
<evidence type="ECO:0000313" key="7">
    <source>
        <dbReference type="Proteomes" id="UP001515480"/>
    </source>
</evidence>
<organism evidence="6 7">
    <name type="scientific">Prymnesium parvum</name>
    <name type="common">Toxic golden alga</name>
    <dbReference type="NCBI Taxonomy" id="97485"/>
    <lineage>
        <taxon>Eukaryota</taxon>
        <taxon>Haptista</taxon>
        <taxon>Haptophyta</taxon>
        <taxon>Prymnesiophyceae</taxon>
        <taxon>Prymnesiales</taxon>
        <taxon>Prymnesiaceae</taxon>
        <taxon>Prymnesium</taxon>
    </lineage>
</organism>
<dbReference type="AlphaFoldDB" id="A0AB34ICZ6"/>
<dbReference type="Pfam" id="PF05653">
    <property type="entry name" value="Mg_trans_NIPA"/>
    <property type="match status" value="1"/>
</dbReference>
<feature type="transmembrane region" description="Helical" evidence="5">
    <location>
        <begin position="176"/>
        <end position="194"/>
    </location>
</feature>
<comment type="caution">
    <text evidence="6">The sequence shown here is derived from an EMBL/GenBank/DDBJ whole genome shotgun (WGS) entry which is preliminary data.</text>
</comment>
<evidence type="ECO:0000256" key="1">
    <source>
        <dbReference type="ARBA" id="ARBA00004141"/>
    </source>
</evidence>
<evidence type="ECO:0008006" key="8">
    <source>
        <dbReference type="Google" id="ProtNLM"/>
    </source>
</evidence>
<feature type="transmembrane region" description="Helical" evidence="5">
    <location>
        <begin position="147"/>
        <end position="164"/>
    </location>
</feature>
<keyword evidence="4 5" id="KW-0472">Membrane</keyword>
<dbReference type="PANTHER" id="PTHR12570:SF9">
    <property type="entry name" value="MAGNESIUM TRANSPORTER NIPA8-RELATED"/>
    <property type="match status" value="1"/>
</dbReference>
<sequence length="340" mass="36842">MNHTFEEERAAHTAPRADLWIVGMLLDCVATLGGATGKQLLRHAALRNRRWVVPLAMLCTVGIDGVFDVSAYAFAAQSVIAPMAGLVVVWNVLLAPFTLGEVLTPTRKWGALLVVIGTACAGFFGNHSAHDLSVDEYLRVFSRPLAVLYYVCFAVISASCVYFLKHGSHYAKGFAAGAWGGLLAGNMMTTKAAVEMIKCVWLHSGDPVGAMNAHCLSNPFYTPWPYLFIVISLSLACSALYLLSMGLRSFEALYLITVFEGFMVISGAVSGNLVLNEKEGHPPALMALYFCSVLLILAGLYVLSSGEHRAIVMGENEISGLARHDGEQQRSDQEHPQEEL</sequence>
<dbReference type="SUPFAM" id="SSF103481">
    <property type="entry name" value="Multidrug resistance efflux transporter EmrE"/>
    <property type="match status" value="1"/>
</dbReference>